<dbReference type="InterPro" id="IPR050295">
    <property type="entry name" value="Plant_2OG-oxidoreductases"/>
</dbReference>
<evidence type="ECO:0000256" key="2">
    <source>
        <dbReference type="ARBA" id="ARBA00022723"/>
    </source>
</evidence>
<evidence type="ECO:0000259" key="5">
    <source>
        <dbReference type="PROSITE" id="PS51471"/>
    </source>
</evidence>
<dbReference type="GO" id="GO:0016705">
    <property type="term" value="F:oxidoreductase activity, acting on paired donors, with incorporation or reduction of molecular oxygen"/>
    <property type="evidence" value="ECO:0007669"/>
    <property type="project" value="UniProtKB-ARBA"/>
</dbReference>
<dbReference type="GO" id="GO:0046872">
    <property type="term" value="F:metal ion binding"/>
    <property type="evidence" value="ECO:0007669"/>
    <property type="project" value="UniProtKB-KW"/>
</dbReference>
<dbReference type="InterPro" id="IPR044861">
    <property type="entry name" value="IPNS-like_FE2OG_OXY"/>
</dbReference>
<evidence type="ECO:0000256" key="3">
    <source>
        <dbReference type="ARBA" id="ARBA00023004"/>
    </source>
</evidence>
<dbReference type="InterPro" id="IPR026992">
    <property type="entry name" value="DIOX_N"/>
</dbReference>
<reference evidence="6" key="1">
    <citation type="submission" date="2020-08" db="EMBL/GenBank/DDBJ databases">
        <title>Plant Genome Project.</title>
        <authorList>
            <person name="Zhang R.-G."/>
        </authorList>
    </citation>
    <scope>NUCLEOTIDE SEQUENCE</scope>
    <source>
        <strain evidence="6">WSP0</strain>
        <tissue evidence="6">Leaf</tissue>
    </source>
</reference>
<dbReference type="Gene3D" id="2.60.120.330">
    <property type="entry name" value="B-lactam Antibiotic, Isopenicillin N Synthase, Chain"/>
    <property type="match status" value="1"/>
</dbReference>
<feature type="domain" description="Fe2OG dioxygenase" evidence="5">
    <location>
        <begin position="193"/>
        <end position="291"/>
    </location>
</feature>
<comment type="similarity">
    <text evidence="1 4">Belongs to the iron/ascorbate-dependent oxidoreductase family.</text>
</comment>
<keyword evidence="2 4" id="KW-0479">Metal-binding</keyword>
<dbReference type="AlphaFoldDB" id="A0AAV6LQK7"/>
<accession>A0AAV6LQK7</accession>
<keyword evidence="7" id="KW-1185">Reference proteome</keyword>
<dbReference type="PROSITE" id="PS51471">
    <property type="entry name" value="FE2OG_OXY"/>
    <property type="match status" value="1"/>
</dbReference>
<proteinExistence type="inferred from homology"/>
<keyword evidence="4" id="KW-0560">Oxidoreductase</keyword>
<organism evidence="6 7">
    <name type="scientific">Rhododendron griersonianum</name>
    <dbReference type="NCBI Taxonomy" id="479676"/>
    <lineage>
        <taxon>Eukaryota</taxon>
        <taxon>Viridiplantae</taxon>
        <taxon>Streptophyta</taxon>
        <taxon>Embryophyta</taxon>
        <taxon>Tracheophyta</taxon>
        <taxon>Spermatophyta</taxon>
        <taxon>Magnoliopsida</taxon>
        <taxon>eudicotyledons</taxon>
        <taxon>Gunneridae</taxon>
        <taxon>Pentapetalae</taxon>
        <taxon>asterids</taxon>
        <taxon>Ericales</taxon>
        <taxon>Ericaceae</taxon>
        <taxon>Ericoideae</taxon>
        <taxon>Rhodoreae</taxon>
        <taxon>Rhododendron</taxon>
    </lineage>
</organism>
<keyword evidence="3 4" id="KW-0408">Iron</keyword>
<dbReference type="SUPFAM" id="SSF51197">
    <property type="entry name" value="Clavaminate synthase-like"/>
    <property type="match status" value="1"/>
</dbReference>
<comment type="caution">
    <text evidence="6">The sequence shown here is derived from an EMBL/GenBank/DDBJ whole genome shotgun (WGS) entry which is preliminary data.</text>
</comment>
<dbReference type="EMBL" id="JACTNZ010000001">
    <property type="protein sequence ID" value="KAG5567433.1"/>
    <property type="molecule type" value="Genomic_DNA"/>
</dbReference>
<evidence type="ECO:0000256" key="4">
    <source>
        <dbReference type="RuleBase" id="RU003682"/>
    </source>
</evidence>
<gene>
    <name evidence="6" type="ORF">RHGRI_002846</name>
</gene>
<name>A0AAV6LQK7_9ERIC</name>
<dbReference type="Pfam" id="PF14226">
    <property type="entry name" value="DIOX_N"/>
    <property type="match status" value="1"/>
</dbReference>
<dbReference type="Pfam" id="PF03171">
    <property type="entry name" value="2OG-FeII_Oxy"/>
    <property type="match status" value="1"/>
</dbReference>
<sequence length="341" mass="37930">MSNLVSSWSKNVQAVPESYILPEEKRPGDIPVPLCKDIPVVDLARVEGLGRYEVVQTMMKASQDFGIFQVINHGIPEELMNGAMSLCKEFFDMPAEEKAVYYSEDKTKSFRLYTNQFSPKASKVGSSWRDTLHHYSSHPSEEKIQSWPEKPARYREVVGTYAAEVKKLSSRLLDLICEGLGIELGYFGDELTKTQQFVVNHYPPCPDPSLVLGAGGHKDSQILTLLQQEAYGLQIFNDGKWVGVEPIPHAFLIGINDQLEIISNGKLKSALHRAVTNTSTARMSLVNFIGPSPESIIEPAKAVVSESNPKLFKPISSKDYFELYMVAVHGPQGSALELLKL</sequence>
<evidence type="ECO:0000313" key="7">
    <source>
        <dbReference type="Proteomes" id="UP000823749"/>
    </source>
</evidence>
<dbReference type="Proteomes" id="UP000823749">
    <property type="component" value="Chromosome 1"/>
</dbReference>
<evidence type="ECO:0000313" key="6">
    <source>
        <dbReference type="EMBL" id="KAG5567433.1"/>
    </source>
</evidence>
<dbReference type="InterPro" id="IPR027443">
    <property type="entry name" value="IPNS-like_sf"/>
</dbReference>
<dbReference type="InterPro" id="IPR005123">
    <property type="entry name" value="Oxoglu/Fe-dep_dioxygenase_dom"/>
</dbReference>
<dbReference type="PANTHER" id="PTHR47991">
    <property type="entry name" value="OXOGLUTARATE/IRON-DEPENDENT DIOXYGENASE"/>
    <property type="match status" value="1"/>
</dbReference>
<protein>
    <recommendedName>
        <fullName evidence="5">Fe2OG dioxygenase domain-containing protein</fullName>
    </recommendedName>
</protein>
<evidence type="ECO:0000256" key="1">
    <source>
        <dbReference type="ARBA" id="ARBA00008056"/>
    </source>
</evidence>